<dbReference type="EMBL" id="JASNQZ010000019">
    <property type="protein sequence ID" value="KAL0945116.1"/>
    <property type="molecule type" value="Genomic_DNA"/>
</dbReference>
<comment type="caution">
    <text evidence="3">The sequence shown here is derived from an EMBL/GenBank/DDBJ whole genome shotgun (WGS) entry which is preliminary data.</text>
</comment>
<evidence type="ECO:0000313" key="2">
    <source>
        <dbReference type="EMBL" id="KAL0945116.1"/>
    </source>
</evidence>
<reference evidence="4" key="2">
    <citation type="submission" date="2024-06" db="EMBL/GenBank/DDBJ databases">
        <title>Multi-omics analyses provide insights into the biosynthesis of the anticancer antibiotic pleurotin in Hohenbuehelia grisea.</title>
        <authorList>
            <person name="Weaver J.A."/>
            <person name="Alberti F."/>
        </authorList>
    </citation>
    <scope>NUCLEOTIDE SEQUENCE [LARGE SCALE GENOMIC DNA]</scope>
    <source>
        <strain evidence="4">T-177</strain>
    </source>
</reference>
<protein>
    <submittedName>
        <fullName evidence="3">Uncharacterized protein</fullName>
    </submittedName>
</protein>
<accession>A0ABR3JQU2</accession>
<gene>
    <name evidence="3" type="ORF">HGRIS_001434</name>
    <name evidence="2" type="ORF">HGRIS_004269</name>
</gene>
<dbReference type="Proteomes" id="UP001556367">
    <property type="component" value="Unassembled WGS sequence"/>
</dbReference>
<name>A0ABR3JQU2_9AGAR</name>
<evidence type="ECO:0000313" key="4">
    <source>
        <dbReference type="Proteomes" id="UP001556367"/>
    </source>
</evidence>
<evidence type="ECO:0000313" key="3">
    <source>
        <dbReference type="EMBL" id="KAL0957653.1"/>
    </source>
</evidence>
<keyword evidence="4" id="KW-1185">Reference proteome</keyword>
<sequence>MQLPAYLISRFLLCKHLVRKANRVLNDSPLTDLALFQNLERNNNTPFYDIPGIHYSRSAVDESEHEVEIEVLGLALAQRVQTPVPPVESLQESNVGEEIGEGELGEPGIAAVQTFEERDNDDDASRAGSGSDEEEEEDGVRVFYSEARRLHLKRCFEEMIETAARPGGVHPKMAKALNRVFDGLDSVGGDISRHKRRRKAQRTWKDSNANTLYLE</sequence>
<organism evidence="3 4">
    <name type="scientific">Hohenbuehelia grisea</name>
    <dbReference type="NCBI Taxonomy" id="104357"/>
    <lineage>
        <taxon>Eukaryota</taxon>
        <taxon>Fungi</taxon>
        <taxon>Dikarya</taxon>
        <taxon>Basidiomycota</taxon>
        <taxon>Agaricomycotina</taxon>
        <taxon>Agaricomycetes</taxon>
        <taxon>Agaricomycetidae</taxon>
        <taxon>Agaricales</taxon>
        <taxon>Pleurotineae</taxon>
        <taxon>Pleurotaceae</taxon>
        <taxon>Hohenbuehelia</taxon>
    </lineage>
</organism>
<feature type="compositionally biased region" description="Polar residues" evidence="1">
    <location>
        <begin position="206"/>
        <end position="215"/>
    </location>
</feature>
<proteinExistence type="predicted"/>
<dbReference type="EMBL" id="JASNQZ010000005">
    <property type="protein sequence ID" value="KAL0957653.1"/>
    <property type="molecule type" value="Genomic_DNA"/>
</dbReference>
<feature type="region of interest" description="Disordered" evidence="1">
    <location>
        <begin position="188"/>
        <end position="215"/>
    </location>
</feature>
<feature type="region of interest" description="Disordered" evidence="1">
    <location>
        <begin position="114"/>
        <end position="140"/>
    </location>
</feature>
<evidence type="ECO:0000256" key="1">
    <source>
        <dbReference type="SAM" id="MobiDB-lite"/>
    </source>
</evidence>
<feature type="compositionally biased region" description="Basic residues" evidence="1">
    <location>
        <begin position="193"/>
        <end position="202"/>
    </location>
</feature>
<reference evidence="3" key="1">
    <citation type="journal article" date="2024" name="ACS Chem. Biol.">
        <title>Early Steps of the Biosynthesis of the Anticancer Antibiotic Pleurotin.</title>
        <authorList>
            <person name="Weaver J.A."/>
            <person name="Alkhder D."/>
            <person name="Prasongpholchai P."/>
            <person name="Tadesse M.D."/>
            <person name="de Los Santos E.L."/>
            <person name="Song L."/>
            <person name="Corre C."/>
            <person name="Alberti F."/>
        </authorList>
    </citation>
    <scope>NUCLEOTIDE SEQUENCE</scope>
    <source>
        <strain evidence="3">T-177</strain>
    </source>
</reference>